<evidence type="ECO:0000313" key="2">
    <source>
        <dbReference type="EMBL" id="MPC22737.1"/>
    </source>
</evidence>
<feature type="compositionally biased region" description="Basic and acidic residues" evidence="1">
    <location>
        <begin position="55"/>
        <end position="72"/>
    </location>
</feature>
<dbReference type="Proteomes" id="UP000324222">
    <property type="component" value="Unassembled WGS sequence"/>
</dbReference>
<reference evidence="2 3" key="1">
    <citation type="submission" date="2019-05" db="EMBL/GenBank/DDBJ databases">
        <title>Another draft genome of Portunus trituberculatus and its Hox gene families provides insights of decapod evolution.</title>
        <authorList>
            <person name="Jeong J.-H."/>
            <person name="Song I."/>
            <person name="Kim S."/>
            <person name="Choi T."/>
            <person name="Kim D."/>
            <person name="Ryu S."/>
            <person name="Kim W."/>
        </authorList>
    </citation>
    <scope>NUCLEOTIDE SEQUENCE [LARGE SCALE GENOMIC DNA]</scope>
    <source>
        <tissue evidence="2">Muscle</tissue>
    </source>
</reference>
<evidence type="ECO:0000313" key="3">
    <source>
        <dbReference type="Proteomes" id="UP000324222"/>
    </source>
</evidence>
<sequence length="72" mass="7897">MTPPTTTATPPYSSPSAPPTHEAPVTAHFRPPTLDGILTASWSHLTPSETPPEANHLRDTESEHCEKRSRIR</sequence>
<organism evidence="2 3">
    <name type="scientific">Portunus trituberculatus</name>
    <name type="common">Swimming crab</name>
    <name type="synonym">Neptunus trituberculatus</name>
    <dbReference type="NCBI Taxonomy" id="210409"/>
    <lineage>
        <taxon>Eukaryota</taxon>
        <taxon>Metazoa</taxon>
        <taxon>Ecdysozoa</taxon>
        <taxon>Arthropoda</taxon>
        <taxon>Crustacea</taxon>
        <taxon>Multicrustacea</taxon>
        <taxon>Malacostraca</taxon>
        <taxon>Eumalacostraca</taxon>
        <taxon>Eucarida</taxon>
        <taxon>Decapoda</taxon>
        <taxon>Pleocyemata</taxon>
        <taxon>Brachyura</taxon>
        <taxon>Eubrachyura</taxon>
        <taxon>Portunoidea</taxon>
        <taxon>Portunidae</taxon>
        <taxon>Portuninae</taxon>
        <taxon>Portunus</taxon>
    </lineage>
</organism>
<comment type="caution">
    <text evidence="2">The sequence shown here is derived from an EMBL/GenBank/DDBJ whole genome shotgun (WGS) entry which is preliminary data.</text>
</comment>
<evidence type="ECO:0000256" key="1">
    <source>
        <dbReference type="SAM" id="MobiDB-lite"/>
    </source>
</evidence>
<feature type="region of interest" description="Disordered" evidence="1">
    <location>
        <begin position="1"/>
        <end position="72"/>
    </location>
</feature>
<protein>
    <submittedName>
        <fullName evidence="2">Uncharacterized protein</fullName>
    </submittedName>
</protein>
<dbReference type="AlphaFoldDB" id="A0A5B7DNP3"/>
<accession>A0A5B7DNP3</accession>
<dbReference type="EMBL" id="VSRR010001119">
    <property type="protein sequence ID" value="MPC22737.1"/>
    <property type="molecule type" value="Genomic_DNA"/>
</dbReference>
<feature type="compositionally biased region" description="Low complexity" evidence="1">
    <location>
        <begin position="1"/>
        <end position="11"/>
    </location>
</feature>
<keyword evidence="3" id="KW-1185">Reference proteome</keyword>
<gene>
    <name evidence="2" type="ORF">E2C01_015758</name>
</gene>
<proteinExistence type="predicted"/>
<name>A0A5B7DNP3_PORTR</name>